<accession>A0A2C6L4B5</accession>
<protein>
    <submittedName>
        <fullName evidence="1">Uncharacterized protein</fullName>
    </submittedName>
</protein>
<organism evidence="1 2">
    <name type="scientific">Desulforamulus profundi</name>
    <dbReference type="NCBI Taxonomy" id="1383067"/>
    <lineage>
        <taxon>Bacteria</taxon>
        <taxon>Bacillati</taxon>
        <taxon>Bacillota</taxon>
        <taxon>Clostridia</taxon>
        <taxon>Eubacteriales</taxon>
        <taxon>Peptococcaceae</taxon>
        <taxon>Desulforamulus</taxon>
    </lineage>
</organism>
<sequence>MDGQPVKESVNGIELLDITGYKIGIFHGHGQGKSMPERAYDRFKDELYQEQGFMLNPGSPTNKRKERWYSFLLLELSEKEIHAQLKFYLP</sequence>
<keyword evidence="2" id="KW-1185">Reference proteome</keyword>
<name>A0A2C6L4B5_9FIRM</name>
<dbReference type="InterPro" id="IPR029052">
    <property type="entry name" value="Metallo-depent_PP-like"/>
</dbReference>
<gene>
    <name evidence="1" type="ORF">P378_01830</name>
</gene>
<comment type="caution">
    <text evidence="1">The sequence shown here is derived from an EMBL/GenBank/DDBJ whole genome shotgun (WGS) entry which is preliminary data.</text>
</comment>
<dbReference type="Gene3D" id="3.60.21.10">
    <property type="match status" value="1"/>
</dbReference>
<dbReference type="AlphaFoldDB" id="A0A2C6L4B5"/>
<dbReference type="SUPFAM" id="SSF56300">
    <property type="entry name" value="Metallo-dependent phosphatases"/>
    <property type="match status" value="1"/>
</dbReference>
<dbReference type="EMBL" id="AWQQ01000015">
    <property type="protein sequence ID" value="PHJ39731.1"/>
    <property type="molecule type" value="Genomic_DNA"/>
</dbReference>
<dbReference type="Proteomes" id="UP000222564">
    <property type="component" value="Unassembled WGS sequence"/>
</dbReference>
<proteinExistence type="predicted"/>
<evidence type="ECO:0000313" key="2">
    <source>
        <dbReference type="Proteomes" id="UP000222564"/>
    </source>
</evidence>
<reference evidence="1 2" key="1">
    <citation type="submission" date="2013-09" db="EMBL/GenBank/DDBJ databases">
        <title>Biodegradation of hydrocarbons in the deep terrestrial subsurface : characterization of a microbial consortium composed of two Desulfotomaculum species originating from a deep geological formation.</title>
        <authorList>
            <person name="Aullo T."/>
            <person name="Berlendis S."/>
            <person name="Lascourreges J.-F."/>
            <person name="Dessort D."/>
            <person name="Saint-Laurent S."/>
            <person name="Schraauwers B."/>
            <person name="Mas J."/>
            <person name="Magot M."/>
            <person name="Ranchou-Peyruse A."/>
        </authorList>
    </citation>
    <scope>NUCLEOTIDE SEQUENCE [LARGE SCALE GENOMIC DNA]</scope>
    <source>
        <strain evidence="1 2">Bs107</strain>
    </source>
</reference>
<evidence type="ECO:0000313" key="1">
    <source>
        <dbReference type="EMBL" id="PHJ39731.1"/>
    </source>
</evidence>